<proteinExistence type="predicted"/>
<evidence type="ECO:0000313" key="1">
    <source>
        <dbReference type="EMBL" id="KAG6749949.1"/>
    </source>
</evidence>
<evidence type="ECO:0000313" key="2">
    <source>
        <dbReference type="Proteomes" id="UP000886885"/>
    </source>
</evidence>
<reference evidence="1" key="1">
    <citation type="journal article" date="2020" name="bioRxiv">
        <title>Hybrid origin of Populus tomentosa Carr. identified through genome sequencing and phylogenomic analysis.</title>
        <authorList>
            <person name="An X."/>
            <person name="Gao K."/>
            <person name="Chen Z."/>
            <person name="Li J."/>
            <person name="Yang X."/>
            <person name="Yang X."/>
            <person name="Zhou J."/>
            <person name="Guo T."/>
            <person name="Zhao T."/>
            <person name="Huang S."/>
            <person name="Miao D."/>
            <person name="Khan W.U."/>
            <person name="Rao P."/>
            <person name="Ye M."/>
            <person name="Lei B."/>
            <person name="Liao W."/>
            <person name="Wang J."/>
            <person name="Ji L."/>
            <person name="Li Y."/>
            <person name="Guo B."/>
            <person name="Mustafa N.S."/>
            <person name="Li S."/>
            <person name="Yun Q."/>
            <person name="Keller S.R."/>
            <person name="Mao J."/>
            <person name="Zhang R."/>
            <person name="Strauss S.H."/>
        </authorList>
    </citation>
    <scope>NUCLEOTIDE SEQUENCE</scope>
    <source>
        <strain evidence="1">GM15</strain>
        <tissue evidence="1">Leaf</tissue>
    </source>
</reference>
<protein>
    <submittedName>
        <fullName evidence="1">Uncharacterized protein</fullName>
    </submittedName>
</protein>
<keyword evidence="2" id="KW-1185">Reference proteome</keyword>
<dbReference type="Proteomes" id="UP000886885">
    <property type="component" value="Chromosome 14A"/>
</dbReference>
<comment type="caution">
    <text evidence="1">The sequence shown here is derived from an EMBL/GenBank/DDBJ whole genome shotgun (WGS) entry which is preliminary data.</text>
</comment>
<gene>
    <name evidence="1" type="ORF">POTOM_047026</name>
</gene>
<dbReference type="PANTHER" id="PTHR43002">
    <property type="entry name" value="GLYCOGEN DEBRANCHING ENZYME"/>
    <property type="match status" value="1"/>
</dbReference>
<accession>A0A8X8CEF6</accession>
<organism evidence="1 2">
    <name type="scientific">Populus tomentosa</name>
    <name type="common">Chinese white poplar</name>
    <dbReference type="NCBI Taxonomy" id="118781"/>
    <lineage>
        <taxon>Eukaryota</taxon>
        <taxon>Viridiplantae</taxon>
        <taxon>Streptophyta</taxon>
        <taxon>Embryophyta</taxon>
        <taxon>Tracheophyta</taxon>
        <taxon>Spermatophyta</taxon>
        <taxon>Magnoliopsida</taxon>
        <taxon>eudicotyledons</taxon>
        <taxon>Gunneridae</taxon>
        <taxon>Pentapetalae</taxon>
        <taxon>rosids</taxon>
        <taxon>fabids</taxon>
        <taxon>Malpighiales</taxon>
        <taxon>Salicaceae</taxon>
        <taxon>Saliceae</taxon>
        <taxon>Populus</taxon>
    </lineage>
</organism>
<sequence length="301" mass="33537">MEKPVVYRANVMRFTEDSSSQISSDVAGAKGAVLSISFLLTIKPLRSRSVAAVFSIKEMAKKLRAIGIELLPSFGGEYLSLPLLVEAIAFDPLLSKTKIIPDCWDPRDLEPKETTFPHWKRWAKINAELCQDVRNFLRGEGLLNSDLATRFCGSRDIFSSGQGPAFSFNFGIPVVDMVFLFLTWELNAANLLEVPVHEVTENLLIGMRCQRVLNPPRWEDLSCKFPVTTLKVDKPENGLSSESSLLEGDMFIAFIAAGHQRVSLYLKSLKGWHGIAWLIQLFHSQGSSLMVANLSFSSLVK</sequence>
<dbReference type="OrthoDB" id="204980at2759"/>
<dbReference type="AlphaFoldDB" id="A0A8X8CEF6"/>
<dbReference type="EMBL" id="JAAWWB010000027">
    <property type="protein sequence ID" value="KAG6749949.1"/>
    <property type="molecule type" value="Genomic_DNA"/>
</dbReference>
<name>A0A8X8CEF6_POPTO</name>